<dbReference type="InterPro" id="IPR029069">
    <property type="entry name" value="HotDog_dom_sf"/>
</dbReference>
<accession>A0ABU6RBA1</accession>
<dbReference type="InterPro" id="IPR006683">
    <property type="entry name" value="Thioestr_dom"/>
</dbReference>
<keyword evidence="5" id="KW-1185">Reference proteome</keyword>
<comment type="caution">
    <text evidence="4">The sequence shown here is derived from an EMBL/GenBank/DDBJ whole genome shotgun (WGS) entry which is preliminary data.</text>
</comment>
<reference evidence="4 5" key="1">
    <citation type="journal article" date="2023" name="Plants (Basel)">
        <title>Bridging the Gap: Combining Genomics and Transcriptomics Approaches to Understand Stylosanthes scabra, an Orphan Legume from the Brazilian Caatinga.</title>
        <authorList>
            <person name="Ferreira-Neto J.R.C."/>
            <person name="da Silva M.D."/>
            <person name="Binneck E."/>
            <person name="de Melo N.F."/>
            <person name="da Silva R.H."/>
            <person name="de Melo A.L.T.M."/>
            <person name="Pandolfi V."/>
            <person name="Bustamante F.O."/>
            <person name="Brasileiro-Vidal A.C."/>
            <person name="Benko-Iseppon A.M."/>
        </authorList>
    </citation>
    <scope>NUCLEOTIDE SEQUENCE [LARGE SCALE GENOMIC DNA]</scope>
    <source>
        <tissue evidence="4">Leaves</tissue>
    </source>
</reference>
<feature type="domain" description="Thioesterase" evidence="3">
    <location>
        <begin position="88"/>
        <end position="161"/>
    </location>
</feature>
<organism evidence="4 5">
    <name type="scientific">Stylosanthes scabra</name>
    <dbReference type="NCBI Taxonomy" id="79078"/>
    <lineage>
        <taxon>Eukaryota</taxon>
        <taxon>Viridiplantae</taxon>
        <taxon>Streptophyta</taxon>
        <taxon>Embryophyta</taxon>
        <taxon>Tracheophyta</taxon>
        <taxon>Spermatophyta</taxon>
        <taxon>Magnoliopsida</taxon>
        <taxon>eudicotyledons</taxon>
        <taxon>Gunneridae</taxon>
        <taxon>Pentapetalae</taxon>
        <taxon>rosids</taxon>
        <taxon>fabids</taxon>
        <taxon>Fabales</taxon>
        <taxon>Fabaceae</taxon>
        <taxon>Papilionoideae</taxon>
        <taxon>50 kb inversion clade</taxon>
        <taxon>dalbergioids sensu lato</taxon>
        <taxon>Dalbergieae</taxon>
        <taxon>Pterocarpus clade</taxon>
        <taxon>Stylosanthes</taxon>
    </lineage>
</organism>
<dbReference type="SUPFAM" id="SSF54637">
    <property type="entry name" value="Thioesterase/thiol ester dehydrase-isomerase"/>
    <property type="match status" value="1"/>
</dbReference>
<dbReference type="PANTHER" id="PTHR21660:SF12">
    <property type="entry name" value="OS07G0462700 PROTEIN"/>
    <property type="match status" value="1"/>
</dbReference>
<dbReference type="PANTHER" id="PTHR21660">
    <property type="entry name" value="THIOESTERASE SUPERFAMILY MEMBER-RELATED"/>
    <property type="match status" value="1"/>
</dbReference>
<dbReference type="CDD" id="cd03443">
    <property type="entry name" value="PaaI_thioesterase"/>
    <property type="match status" value="1"/>
</dbReference>
<evidence type="ECO:0000313" key="4">
    <source>
        <dbReference type="EMBL" id="MED6121268.1"/>
    </source>
</evidence>
<dbReference type="Pfam" id="PF03061">
    <property type="entry name" value="4HBT"/>
    <property type="match status" value="1"/>
</dbReference>
<evidence type="ECO:0000313" key="5">
    <source>
        <dbReference type="Proteomes" id="UP001341840"/>
    </source>
</evidence>
<gene>
    <name evidence="4" type="ORF">PIB30_028518</name>
</gene>
<sequence>MAHKPSSPSSSSSCASPSLKISEEMDPQHAEETLRFFTVMGAVNPIPDHCNARGFFHDFLRNFITVDHIQRGRITCTILAKPPICNGYGTLHGGAVASFVDVLSRACARTVVAEDKELFLGETSISYLSATPIDEELIGNASVVKSGRNLTVVALDFKLKKTGNSVYICHSTYYNMPASSL</sequence>
<name>A0ABU6RBA1_9FABA</name>
<feature type="compositionally biased region" description="Low complexity" evidence="2">
    <location>
        <begin position="1"/>
        <end position="18"/>
    </location>
</feature>
<proteinExistence type="inferred from homology"/>
<evidence type="ECO:0000259" key="3">
    <source>
        <dbReference type="Pfam" id="PF03061"/>
    </source>
</evidence>
<evidence type="ECO:0000256" key="1">
    <source>
        <dbReference type="ARBA" id="ARBA00008324"/>
    </source>
</evidence>
<dbReference type="Proteomes" id="UP001341840">
    <property type="component" value="Unassembled WGS sequence"/>
</dbReference>
<evidence type="ECO:0000256" key="2">
    <source>
        <dbReference type="SAM" id="MobiDB-lite"/>
    </source>
</evidence>
<feature type="region of interest" description="Disordered" evidence="2">
    <location>
        <begin position="1"/>
        <end position="22"/>
    </location>
</feature>
<dbReference type="InterPro" id="IPR039298">
    <property type="entry name" value="ACOT13"/>
</dbReference>
<protein>
    <recommendedName>
        <fullName evidence="3">Thioesterase domain-containing protein</fullName>
    </recommendedName>
</protein>
<dbReference type="Gene3D" id="3.10.129.10">
    <property type="entry name" value="Hotdog Thioesterase"/>
    <property type="match status" value="1"/>
</dbReference>
<comment type="similarity">
    <text evidence="1">Belongs to the thioesterase PaaI family.</text>
</comment>
<dbReference type="EMBL" id="JASCZI010030321">
    <property type="protein sequence ID" value="MED6121268.1"/>
    <property type="molecule type" value="Genomic_DNA"/>
</dbReference>